<dbReference type="KEGG" id="kyr:CVV65_12880"/>
<dbReference type="Pfam" id="PF13485">
    <property type="entry name" value="Peptidase_MA_2"/>
    <property type="match status" value="1"/>
</dbReference>
<sequence length="355" mass="38738">MGPLKGLWLGGIILLLSPFQQVGANLQNVEVPPAVAQVIQHIEDLAQQVDETWITISNMLESGQATPDQINQQLDQLSQELNQLHQALVDQSLARQIGIHRLPPERAGSPQSVSGINIIPGDARVSRGALQAAADLVKNVSLPILKNELGQQPQRAQVVLFSTPRTYGSALARAGVDPNMIPQMVAHTGGVTVGNDIWLPLYPVQAESDLANVLTHELTHVTLNEMGIGDQLPVWINEGIAWYDGTQAQAQLDPQKVTAQDEAMIQQLRTVARRGALLPLSAGEGQIIQAPYNVEWQDYLAVRQLLKDGGMEKFRSFLQDVATKGVDQSFRDHYQMDLGQYENQVESALVAALQG</sequence>
<evidence type="ECO:0000313" key="3">
    <source>
        <dbReference type="Proteomes" id="UP000231932"/>
    </source>
</evidence>
<dbReference type="InterPro" id="IPR039568">
    <property type="entry name" value="Peptidase_MA-like_dom"/>
</dbReference>
<feature type="domain" description="Peptidase MA-like" evidence="1">
    <location>
        <begin position="213"/>
        <end position="348"/>
    </location>
</feature>
<proteinExistence type="predicted"/>
<keyword evidence="3" id="KW-1185">Reference proteome</keyword>
<evidence type="ECO:0000259" key="1">
    <source>
        <dbReference type="Pfam" id="PF13485"/>
    </source>
</evidence>
<protein>
    <recommendedName>
        <fullName evidence="1">Peptidase MA-like domain-containing protein</fullName>
    </recommendedName>
</protein>
<accession>A0A2K8N8P7</accession>
<dbReference type="Proteomes" id="UP000231932">
    <property type="component" value="Chromosome"/>
</dbReference>
<gene>
    <name evidence="2" type="ORF">CVV65_12880</name>
</gene>
<organism evidence="2 3">
    <name type="scientific">Kyrpidia spormannii</name>
    <dbReference type="NCBI Taxonomy" id="2055160"/>
    <lineage>
        <taxon>Bacteria</taxon>
        <taxon>Bacillati</taxon>
        <taxon>Bacillota</taxon>
        <taxon>Bacilli</taxon>
        <taxon>Bacillales</taxon>
        <taxon>Alicyclobacillaceae</taxon>
        <taxon>Kyrpidia</taxon>
    </lineage>
</organism>
<name>A0A2K8N8P7_9BACL</name>
<evidence type="ECO:0000313" key="2">
    <source>
        <dbReference type="EMBL" id="ATY85709.1"/>
    </source>
</evidence>
<reference evidence="3" key="1">
    <citation type="submission" date="2017-11" db="EMBL/GenBank/DDBJ databases">
        <title>Complete Genome Sequence of Kyrpidia sp. Strain EA-1, a thermophilic, hydrogen-oxidizing Bacterium, isolated from the Azores.</title>
        <authorList>
            <person name="Reiner J.E."/>
            <person name="Lapp C.J."/>
            <person name="Bunk B."/>
            <person name="Gescher J."/>
        </authorList>
    </citation>
    <scope>NUCLEOTIDE SEQUENCE [LARGE SCALE GENOMIC DNA]</scope>
    <source>
        <strain evidence="3">EA-1</strain>
    </source>
</reference>
<dbReference type="AlphaFoldDB" id="A0A2K8N8P7"/>
<dbReference type="EMBL" id="CP024955">
    <property type="protein sequence ID" value="ATY85709.1"/>
    <property type="molecule type" value="Genomic_DNA"/>
</dbReference>